<dbReference type="Proteomes" id="UP000466345">
    <property type="component" value="Unassembled WGS sequence"/>
</dbReference>
<gene>
    <name evidence="2" type="ORF">SRB5_49680</name>
</gene>
<dbReference type="InterPro" id="IPR001387">
    <property type="entry name" value="Cro/C1-type_HTH"/>
</dbReference>
<dbReference type="OrthoDB" id="4115547at2"/>
<evidence type="ECO:0000313" key="2">
    <source>
        <dbReference type="EMBL" id="MQY14792.1"/>
    </source>
</evidence>
<protein>
    <recommendedName>
        <fullName evidence="1">HTH cro/C1-type domain-containing protein</fullName>
    </recommendedName>
</protein>
<proteinExistence type="predicted"/>
<dbReference type="CDD" id="cd00093">
    <property type="entry name" value="HTH_XRE"/>
    <property type="match status" value="1"/>
</dbReference>
<organism evidence="2 3">
    <name type="scientific">Streptomyces smaragdinus</name>
    <dbReference type="NCBI Taxonomy" id="2585196"/>
    <lineage>
        <taxon>Bacteria</taxon>
        <taxon>Bacillati</taxon>
        <taxon>Actinomycetota</taxon>
        <taxon>Actinomycetes</taxon>
        <taxon>Kitasatosporales</taxon>
        <taxon>Streptomycetaceae</taxon>
        <taxon>Streptomyces</taxon>
    </lineage>
</organism>
<dbReference type="Pfam" id="PF19054">
    <property type="entry name" value="DUF5753"/>
    <property type="match status" value="1"/>
</dbReference>
<reference evidence="2 3" key="1">
    <citation type="submission" date="2019-10" db="EMBL/GenBank/DDBJ databases">
        <title>Streptomyces smaragdinus sp. nov. and Streptomyces fabii sp. nov., isolated from the gut of fungus growing-termite Macrotermes natalensis.</title>
        <authorList>
            <person name="Schwitalla J."/>
            <person name="Benndorf R."/>
            <person name="Martin K."/>
            <person name="De Beer W."/>
            <person name="Kaster A.-K."/>
            <person name="Vollmers J."/>
            <person name="Poulsen M."/>
            <person name="Beemelmanns C."/>
        </authorList>
    </citation>
    <scope>NUCLEOTIDE SEQUENCE [LARGE SCALE GENOMIC DNA]</scope>
    <source>
        <strain evidence="2 3">RB5</strain>
    </source>
</reference>
<dbReference type="Pfam" id="PF13560">
    <property type="entry name" value="HTH_31"/>
    <property type="match status" value="1"/>
</dbReference>
<name>A0A7K0CP42_9ACTN</name>
<feature type="domain" description="HTH cro/C1-type" evidence="1">
    <location>
        <begin position="18"/>
        <end position="75"/>
    </location>
</feature>
<dbReference type="Gene3D" id="1.10.260.40">
    <property type="entry name" value="lambda repressor-like DNA-binding domains"/>
    <property type="match status" value="1"/>
</dbReference>
<evidence type="ECO:0000313" key="3">
    <source>
        <dbReference type="Proteomes" id="UP000466345"/>
    </source>
</evidence>
<dbReference type="GO" id="GO:0003677">
    <property type="term" value="F:DNA binding"/>
    <property type="evidence" value="ECO:0007669"/>
    <property type="project" value="InterPro"/>
</dbReference>
<dbReference type="RefSeq" id="WP_153455654.1">
    <property type="nucleotide sequence ID" value="NZ_WEGJ01000024.1"/>
</dbReference>
<dbReference type="AlphaFoldDB" id="A0A7K0CP42"/>
<dbReference type="InterPro" id="IPR043917">
    <property type="entry name" value="DUF5753"/>
</dbReference>
<accession>A0A7K0CP42</accession>
<dbReference type="SMART" id="SM00530">
    <property type="entry name" value="HTH_XRE"/>
    <property type="match status" value="1"/>
</dbReference>
<keyword evidence="3" id="KW-1185">Reference proteome</keyword>
<comment type="caution">
    <text evidence="2">The sequence shown here is derived from an EMBL/GenBank/DDBJ whole genome shotgun (WGS) entry which is preliminary data.</text>
</comment>
<sequence length="290" mass="31979">MPNQRAVPTLRRRRLGEALLAARKAARPEVSQGRAALAMHWDESKLSRIENARARIKPTEVVELLKVYGVTDAGTITALQDLARDAGKQGWWHTFGDVVTPGYSDYLTLESDAESTHIWAPQLIPGLLQTGSYAREIISATGMTRTSEEINALAEIRKARQAVLTRPAGPLNMWAVIDIGILHQRSASHPSMMREQVRHLLDLADLPNVTIQVMDLDATPHPGLAGGFHVIRFPQPWPTVVNLENLRGGSFVEGTADARVYEAAFERIVAAALSVADSRQKLSEYLERVV</sequence>
<dbReference type="EMBL" id="WEGJ01000024">
    <property type="protein sequence ID" value="MQY14792.1"/>
    <property type="molecule type" value="Genomic_DNA"/>
</dbReference>
<dbReference type="InterPro" id="IPR010982">
    <property type="entry name" value="Lambda_DNA-bd_dom_sf"/>
</dbReference>
<evidence type="ECO:0000259" key="1">
    <source>
        <dbReference type="SMART" id="SM00530"/>
    </source>
</evidence>